<dbReference type="PANTHER" id="PTHR21248:SF12">
    <property type="entry name" value="CARDIOLIPIN SYNTHASE C"/>
    <property type="match status" value="1"/>
</dbReference>
<evidence type="ECO:0000313" key="5">
    <source>
        <dbReference type="Proteomes" id="UP000823891"/>
    </source>
</evidence>
<feature type="transmembrane region" description="Helical" evidence="2">
    <location>
        <begin position="38"/>
        <end position="59"/>
    </location>
</feature>
<evidence type="ECO:0000256" key="2">
    <source>
        <dbReference type="SAM" id="Phobius"/>
    </source>
</evidence>
<evidence type="ECO:0000313" key="4">
    <source>
        <dbReference type="EMBL" id="HJC25478.1"/>
    </source>
</evidence>
<evidence type="ECO:0000259" key="3">
    <source>
        <dbReference type="PROSITE" id="PS50035"/>
    </source>
</evidence>
<feature type="domain" description="PLD phosphodiesterase" evidence="3">
    <location>
        <begin position="405"/>
        <end position="432"/>
    </location>
</feature>
<comment type="caution">
    <text evidence="4">The sequence shown here is derived from an EMBL/GenBank/DDBJ whole genome shotgun (WGS) entry which is preliminary data.</text>
</comment>
<accession>A0A9D2NIJ5</accession>
<dbReference type="PROSITE" id="PS50035">
    <property type="entry name" value="PLD"/>
    <property type="match status" value="2"/>
</dbReference>
<dbReference type="Gene3D" id="3.30.870.10">
    <property type="entry name" value="Endonuclease Chain A"/>
    <property type="match status" value="2"/>
</dbReference>
<dbReference type="GO" id="GO:0032049">
    <property type="term" value="P:cardiolipin biosynthetic process"/>
    <property type="evidence" value="ECO:0007669"/>
    <property type="project" value="UniProtKB-ARBA"/>
</dbReference>
<feature type="region of interest" description="Disordered" evidence="1">
    <location>
        <begin position="1"/>
        <end position="30"/>
    </location>
</feature>
<dbReference type="AlphaFoldDB" id="A0A9D2NIJ5"/>
<evidence type="ECO:0000256" key="1">
    <source>
        <dbReference type="SAM" id="MobiDB-lite"/>
    </source>
</evidence>
<keyword evidence="2" id="KW-0472">Membrane</keyword>
<dbReference type="SUPFAM" id="SSF56024">
    <property type="entry name" value="Phospholipase D/nuclease"/>
    <property type="match status" value="2"/>
</dbReference>
<keyword evidence="2" id="KW-0812">Transmembrane</keyword>
<dbReference type="GO" id="GO:0030572">
    <property type="term" value="F:phosphatidyltransferase activity"/>
    <property type="evidence" value="ECO:0007669"/>
    <property type="project" value="UniProtKB-ARBA"/>
</dbReference>
<name>A0A9D2NIJ5_9FIRM</name>
<dbReference type="PANTHER" id="PTHR21248">
    <property type="entry name" value="CARDIOLIPIN SYNTHASE"/>
    <property type="match status" value="1"/>
</dbReference>
<dbReference type="InterPro" id="IPR001736">
    <property type="entry name" value="PLipase_D/transphosphatidylase"/>
</dbReference>
<sequence length="505" mass="57603">MRAEAGMKTGSRYENGKKYGNGERDRNGRKRMKKPARLLLTVLAAALCYIVAGAVLPFVRQPEVSTETKERFEKKEFYVEAPGTERAAVLSDNVDALAERIRLISRAQERIILSTFEFRNDESGKDIMAALLAAADRGVQVQILVDGMPAFKNLQLPSDPYFQVLSSHANIELAIYNPVNPLEPWKLMGRLHDKYLIADDTAYILGGRNTYDFFLGDYGNYKNYDWDVLVYSEEPGQGESMNALLDYFTQVWELPLCRLWKDDPALQSGKRVTQAREALEERYLSLQERFPDWFVPCDYMEMTREVSHIELLSNPIHCYAKEPVVYYEMTELMKRAEGEVRFHTPYIICNGWMLQRLAEVCGSVDDVMMMTNSAANNGNPFGAMDYRKYRSEILETGVGILEYDDGVSYHGKCFVIDDRLSGIGSFNWDMRSAYLDTELMLVIDSVQLNEDLRAGMAEYEEKTLTVVDEDTVLVPEGMTAQKSGFPDRLLNGILSFFAGWARFLM</sequence>
<dbReference type="Pfam" id="PF13091">
    <property type="entry name" value="PLDc_2"/>
    <property type="match status" value="2"/>
</dbReference>
<dbReference type="SMART" id="SM00155">
    <property type="entry name" value="PLDc"/>
    <property type="match status" value="2"/>
</dbReference>
<reference evidence="4" key="1">
    <citation type="journal article" date="2021" name="PeerJ">
        <title>Extensive microbial diversity within the chicken gut microbiome revealed by metagenomics and culture.</title>
        <authorList>
            <person name="Gilroy R."/>
            <person name="Ravi A."/>
            <person name="Getino M."/>
            <person name="Pursley I."/>
            <person name="Horton D.L."/>
            <person name="Alikhan N.F."/>
            <person name="Baker D."/>
            <person name="Gharbi K."/>
            <person name="Hall N."/>
            <person name="Watson M."/>
            <person name="Adriaenssens E.M."/>
            <person name="Foster-Nyarko E."/>
            <person name="Jarju S."/>
            <person name="Secka A."/>
            <person name="Antonio M."/>
            <person name="Oren A."/>
            <person name="Chaudhuri R.R."/>
            <person name="La Ragione R."/>
            <person name="Hildebrand F."/>
            <person name="Pallen M.J."/>
        </authorList>
    </citation>
    <scope>NUCLEOTIDE SEQUENCE</scope>
    <source>
        <strain evidence="4">USAMLcec2-132</strain>
    </source>
</reference>
<protein>
    <submittedName>
        <fullName evidence="4">Phospholipase D family protein</fullName>
    </submittedName>
</protein>
<dbReference type="Proteomes" id="UP000823891">
    <property type="component" value="Unassembled WGS sequence"/>
</dbReference>
<dbReference type="EMBL" id="DWWS01000066">
    <property type="protein sequence ID" value="HJC25478.1"/>
    <property type="molecule type" value="Genomic_DNA"/>
</dbReference>
<feature type="domain" description="PLD phosphodiesterase" evidence="3">
    <location>
        <begin position="187"/>
        <end position="209"/>
    </location>
</feature>
<feature type="compositionally biased region" description="Basic and acidic residues" evidence="1">
    <location>
        <begin position="14"/>
        <end position="26"/>
    </location>
</feature>
<dbReference type="InterPro" id="IPR025202">
    <property type="entry name" value="PLD-like_dom"/>
</dbReference>
<proteinExistence type="predicted"/>
<gene>
    <name evidence="4" type="ORF">H9761_17575</name>
</gene>
<organism evidence="4 5">
    <name type="scientific">Candidatus Eisenbergiella merdavium</name>
    <dbReference type="NCBI Taxonomy" id="2838551"/>
    <lineage>
        <taxon>Bacteria</taxon>
        <taxon>Bacillati</taxon>
        <taxon>Bacillota</taxon>
        <taxon>Clostridia</taxon>
        <taxon>Lachnospirales</taxon>
        <taxon>Lachnospiraceae</taxon>
        <taxon>Eisenbergiella</taxon>
    </lineage>
</organism>
<keyword evidence="2" id="KW-1133">Transmembrane helix</keyword>
<reference evidence="4" key="2">
    <citation type="submission" date="2021-04" db="EMBL/GenBank/DDBJ databases">
        <authorList>
            <person name="Gilroy R."/>
        </authorList>
    </citation>
    <scope>NUCLEOTIDE SEQUENCE</scope>
    <source>
        <strain evidence="4">USAMLcec2-132</strain>
    </source>
</reference>
<dbReference type="CDD" id="cd09113">
    <property type="entry name" value="PLDc_ymdC_like_2"/>
    <property type="match status" value="1"/>
</dbReference>